<evidence type="ECO:0000313" key="6">
    <source>
        <dbReference type="EMBL" id="MCQ4334167.1"/>
    </source>
</evidence>
<evidence type="ECO:0000256" key="1">
    <source>
        <dbReference type="ARBA" id="ARBA00023015"/>
    </source>
</evidence>
<dbReference type="PANTHER" id="PTHR33204">
    <property type="entry name" value="TRANSCRIPTIONAL REGULATOR, MARR FAMILY"/>
    <property type="match status" value="1"/>
</dbReference>
<evidence type="ECO:0000259" key="5">
    <source>
        <dbReference type="PROSITE" id="PS51118"/>
    </source>
</evidence>
<evidence type="ECO:0000256" key="3">
    <source>
        <dbReference type="ARBA" id="ARBA00023163"/>
    </source>
</evidence>
<proteinExistence type="predicted"/>
<keyword evidence="2" id="KW-0238">DNA-binding</keyword>
<dbReference type="InterPro" id="IPR036388">
    <property type="entry name" value="WH-like_DNA-bd_sf"/>
</dbReference>
<keyword evidence="3" id="KW-0804">Transcription</keyword>
<evidence type="ECO:0000313" key="7">
    <source>
        <dbReference type="Proteomes" id="UP001139494"/>
    </source>
</evidence>
<comment type="caution">
    <text evidence="6">The sequence shown here is derived from an EMBL/GenBank/DDBJ whole genome shotgun (WGS) entry which is preliminary data.</text>
</comment>
<reference evidence="6" key="1">
    <citation type="journal article" date="2023" name="Front. Microbiol.">
        <title>Genomic-based phylogenetic and metabolic analyses of the genus Natronomonas, and description of Natronomonas aquatica sp. nov.</title>
        <authorList>
            <person name="Garcia-Roldan A."/>
            <person name="Duran-Viseras A."/>
            <person name="de la Haba R.R."/>
            <person name="Corral P."/>
            <person name="Sanchez-Porro C."/>
            <person name="Ventosa A."/>
        </authorList>
    </citation>
    <scope>NUCLEOTIDE SEQUENCE</scope>
    <source>
        <strain evidence="6">F2-12</strain>
    </source>
</reference>
<gene>
    <name evidence="6" type="ORF">KM295_11895</name>
</gene>
<dbReference type="RefSeq" id="WP_256030203.1">
    <property type="nucleotide sequence ID" value="NZ_JAHLKM010000018.1"/>
</dbReference>
<evidence type="ECO:0000256" key="2">
    <source>
        <dbReference type="ARBA" id="ARBA00023125"/>
    </source>
</evidence>
<dbReference type="InterPro" id="IPR036390">
    <property type="entry name" value="WH_DNA-bd_sf"/>
</dbReference>
<organism evidence="6 7">
    <name type="scientific">Natronomonas aquatica</name>
    <dbReference type="NCBI Taxonomy" id="2841590"/>
    <lineage>
        <taxon>Archaea</taxon>
        <taxon>Methanobacteriati</taxon>
        <taxon>Methanobacteriota</taxon>
        <taxon>Stenosarchaea group</taxon>
        <taxon>Halobacteria</taxon>
        <taxon>Halobacteriales</taxon>
        <taxon>Natronomonadaceae</taxon>
        <taxon>Natronomonas</taxon>
    </lineage>
</organism>
<accession>A0A9R1CUU1</accession>
<dbReference type="PANTHER" id="PTHR33204:SF18">
    <property type="entry name" value="TRANSCRIPTIONAL REGULATORY PROTEIN"/>
    <property type="match status" value="1"/>
</dbReference>
<dbReference type="PROSITE" id="PS51118">
    <property type="entry name" value="HTH_HXLR"/>
    <property type="match status" value="1"/>
</dbReference>
<dbReference type="Pfam" id="PF01638">
    <property type="entry name" value="HxlR"/>
    <property type="match status" value="1"/>
</dbReference>
<dbReference type="GO" id="GO:0003677">
    <property type="term" value="F:DNA binding"/>
    <property type="evidence" value="ECO:0007669"/>
    <property type="project" value="UniProtKB-KW"/>
</dbReference>
<dbReference type="Proteomes" id="UP001139494">
    <property type="component" value="Unassembled WGS sequence"/>
</dbReference>
<dbReference type="Gene3D" id="1.10.10.10">
    <property type="entry name" value="Winged helix-like DNA-binding domain superfamily/Winged helix DNA-binding domain"/>
    <property type="match status" value="1"/>
</dbReference>
<name>A0A9R1CUU1_9EURY</name>
<feature type="region of interest" description="Disordered" evidence="4">
    <location>
        <begin position="118"/>
        <end position="144"/>
    </location>
</feature>
<feature type="domain" description="HTH hxlR-type" evidence="5">
    <location>
        <begin position="18"/>
        <end position="119"/>
    </location>
</feature>
<protein>
    <submittedName>
        <fullName evidence="6">Helix-turn-helix transcriptional regulator</fullName>
    </submittedName>
</protein>
<evidence type="ECO:0000256" key="4">
    <source>
        <dbReference type="SAM" id="MobiDB-lite"/>
    </source>
</evidence>
<dbReference type="AlphaFoldDB" id="A0A9R1CUU1"/>
<sequence length="144" mass="15642">MSTEGIDPARMDSTYTDTQAVLIDVSALVSHKWHPIVVHQLLTEGSLGFSGLKSRIDGISSKMLSESLTALEEWGVVERSIVEEKPVRVRYSLTDGGRALEPVLGSMVEWGRVNLERSPDAPDRSHPVVASCRRSGAPTSEGGR</sequence>
<dbReference type="InterPro" id="IPR002577">
    <property type="entry name" value="HTH_HxlR"/>
</dbReference>
<keyword evidence="7" id="KW-1185">Reference proteome</keyword>
<keyword evidence="1" id="KW-0805">Transcription regulation</keyword>
<dbReference type="EMBL" id="JAHLKM010000018">
    <property type="protein sequence ID" value="MCQ4334167.1"/>
    <property type="molecule type" value="Genomic_DNA"/>
</dbReference>
<dbReference type="SUPFAM" id="SSF46785">
    <property type="entry name" value="Winged helix' DNA-binding domain"/>
    <property type="match status" value="1"/>
</dbReference>